<dbReference type="Pfam" id="PF02518">
    <property type="entry name" value="HATPase_c"/>
    <property type="match status" value="1"/>
</dbReference>
<keyword evidence="6 11" id="KW-0418">Kinase</keyword>
<keyword evidence="7" id="KW-0067">ATP-binding</keyword>
<comment type="catalytic activity">
    <reaction evidence="1">
        <text>ATP + protein L-histidine = ADP + protein N-phospho-L-histidine.</text>
        <dbReference type="EC" id="2.7.13.3"/>
    </reaction>
</comment>
<evidence type="ECO:0000256" key="6">
    <source>
        <dbReference type="ARBA" id="ARBA00022777"/>
    </source>
</evidence>
<feature type="transmembrane region" description="Helical" evidence="9">
    <location>
        <begin position="503"/>
        <end position="524"/>
    </location>
</feature>
<evidence type="ECO:0000313" key="11">
    <source>
        <dbReference type="EMBL" id="PUZ22786.1"/>
    </source>
</evidence>
<name>A0A2T7BCF9_9BACT</name>
<keyword evidence="12" id="KW-1185">Reference proteome</keyword>
<dbReference type="Pfam" id="PF07568">
    <property type="entry name" value="HisKA_2"/>
    <property type="match status" value="1"/>
</dbReference>
<dbReference type="GO" id="GO:0004673">
    <property type="term" value="F:protein histidine kinase activity"/>
    <property type="evidence" value="ECO:0007669"/>
    <property type="project" value="UniProtKB-EC"/>
</dbReference>
<dbReference type="InterPro" id="IPR003594">
    <property type="entry name" value="HATPase_dom"/>
</dbReference>
<evidence type="ECO:0000313" key="12">
    <source>
        <dbReference type="Proteomes" id="UP000244450"/>
    </source>
</evidence>
<dbReference type="Gene3D" id="3.30.565.10">
    <property type="entry name" value="Histidine kinase-like ATPase, C-terminal domain"/>
    <property type="match status" value="1"/>
</dbReference>
<organism evidence="11 12">
    <name type="scientific">Chitinophaga parva</name>
    <dbReference type="NCBI Taxonomy" id="2169414"/>
    <lineage>
        <taxon>Bacteria</taxon>
        <taxon>Pseudomonadati</taxon>
        <taxon>Bacteroidota</taxon>
        <taxon>Chitinophagia</taxon>
        <taxon>Chitinophagales</taxon>
        <taxon>Chitinophagaceae</taxon>
        <taxon>Chitinophaga</taxon>
    </lineage>
</organism>
<dbReference type="SMART" id="SM00387">
    <property type="entry name" value="HATPase_c"/>
    <property type="match status" value="1"/>
</dbReference>
<dbReference type="EMBL" id="QCYK01000003">
    <property type="protein sequence ID" value="PUZ22786.1"/>
    <property type="molecule type" value="Genomic_DNA"/>
</dbReference>
<dbReference type="InterPro" id="IPR036890">
    <property type="entry name" value="HATPase_C_sf"/>
</dbReference>
<feature type="repeat" description="TPR" evidence="8">
    <location>
        <begin position="386"/>
        <end position="419"/>
    </location>
</feature>
<evidence type="ECO:0000256" key="2">
    <source>
        <dbReference type="ARBA" id="ARBA00012438"/>
    </source>
</evidence>
<dbReference type="OrthoDB" id="1223659at2"/>
<dbReference type="InterPro" id="IPR011495">
    <property type="entry name" value="Sig_transdc_His_kin_sub2_dim/P"/>
</dbReference>
<dbReference type="Gene3D" id="3.30.450.20">
    <property type="entry name" value="PAS domain"/>
    <property type="match status" value="1"/>
</dbReference>
<dbReference type="SUPFAM" id="SSF48452">
    <property type="entry name" value="TPR-like"/>
    <property type="match status" value="1"/>
</dbReference>
<keyword evidence="8" id="KW-0802">TPR repeat</keyword>
<evidence type="ECO:0000256" key="8">
    <source>
        <dbReference type="PROSITE-ProRule" id="PRU00339"/>
    </source>
</evidence>
<evidence type="ECO:0000256" key="7">
    <source>
        <dbReference type="ARBA" id="ARBA00022840"/>
    </source>
</evidence>
<dbReference type="PANTHER" id="PTHR41523:SF8">
    <property type="entry name" value="ETHYLENE RESPONSE SENSOR PROTEIN"/>
    <property type="match status" value="1"/>
</dbReference>
<dbReference type="SUPFAM" id="SSF55874">
    <property type="entry name" value="ATPase domain of HSP90 chaperone/DNA topoisomerase II/histidine kinase"/>
    <property type="match status" value="1"/>
</dbReference>
<dbReference type="PROSITE" id="PS50005">
    <property type="entry name" value="TPR"/>
    <property type="match status" value="1"/>
</dbReference>
<dbReference type="PANTHER" id="PTHR41523">
    <property type="entry name" value="TWO-COMPONENT SYSTEM SENSOR PROTEIN"/>
    <property type="match status" value="1"/>
</dbReference>
<dbReference type="EC" id="2.7.13.3" evidence="2"/>
<keyword evidence="9" id="KW-0812">Transmembrane</keyword>
<feature type="domain" description="Histidine kinase" evidence="10">
    <location>
        <begin position="577"/>
        <end position="768"/>
    </location>
</feature>
<keyword evidence="5" id="KW-0547">Nucleotide-binding</keyword>
<keyword evidence="3" id="KW-0597">Phosphoprotein</keyword>
<evidence type="ECO:0000259" key="10">
    <source>
        <dbReference type="PROSITE" id="PS50109"/>
    </source>
</evidence>
<keyword evidence="9" id="KW-1133">Transmembrane helix</keyword>
<evidence type="ECO:0000256" key="3">
    <source>
        <dbReference type="ARBA" id="ARBA00022553"/>
    </source>
</evidence>
<keyword evidence="9" id="KW-0472">Membrane</keyword>
<evidence type="ECO:0000256" key="5">
    <source>
        <dbReference type="ARBA" id="ARBA00022741"/>
    </source>
</evidence>
<dbReference type="Gene3D" id="1.25.40.10">
    <property type="entry name" value="Tetratricopeptide repeat domain"/>
    <property type="match status" value="2"/>
</dbReference>
<dbReference type="InterPro" id="IPR011990">
    <property type="entry name" value="TPR-like_helical_dom_sf"/>
</dbReference>
<evidence type="ECO:0000256" key="1">
    <source>
        <dbReference type="ARBA" id="ARBA00000085"/>
    </source>
</evidence>
<dbReference type="InterPro" id="IPR005467">
    <property type="entry name" value="His_kinase_dom"/>
</dbReference>
<proteinExistence type="predicted"/>
<dbReference type="SMART" id="SM00028">
    <property type="entry name" value="TPR"/>
    <property type="match status" value="3"/>
</dbReference>
<comment type="caution">
    <text evidence="11">The sequence shown here is derived from an EMBL/GenBank/DDBJ whole genome shotgun (WGS) entry which is preliminary data.</text>
</comment>
<reference evidence="11 12" key="1">
    <citation type="submission" date="2018-04" db="EMBL/GenBank/DDBJ databases">
        <title>Chitinophaga fuyangensis sp. nov., isolated from soil in a chemical factory.</title>
        <authorList>
            <person name="Chen K."/>
        </authorList>
    </citation>
    <scope>NUCLEOTIDE SEQUENCE [LARGE SCALE GENOMIC DNA]</scope>
    <source>
        <strain evidence="11 12">LY-1</strain>
    </source>
</reference>
<dbReference type="SUPFAM" id="SSF81901">
    <property type="entry name" value="HCP-like"/>
    <property type="match status" value="1"/>
</dbReference>
<sequence>MFPFKIWYAFHYFGRFRAPALLCAIFTVLGGPVSFAQEINRAMVNKLKTELAHTGADTNRVRVLVELGEYQLFKPGEATADLDTARHYLDEAQRLNDALGSGKWGQRIESVNVMWYMEKGDSLVSRQRYARLLQACVNAGNWDCAGLSALRMGVWLNNAPHSHADALQQYAMATAFYRAAKNKEGELAVAREIAVVHMYEGRNDLAETELLDVLARYKAMGYSRVQVIYNLLATIYRMKGDFKTGLDYSLKCVETMERTGDTARAPAFYGDLARMYYEVGNRDKSMEYYQLSLAKWRQEALPHFAMYLTAGYIVRDMIAQGKAPEALHLLRGLVADIPPITRIQKACVAQHLAYCYDAMADDAQAEKYYLEAVDLFEKKQLSEISLEAERDLGEFYMRKKQWAKASAALERALTGQPDQTALATMRDLHLMLFTVDSALGNYRAAIHHLHLQKLLNDSIFGGNKTQQIEELQVRYETSKKEQEIRLLMQQAQLTQAELDRQKLMRNVIIVMTALLLLLFIMGFNRYRLKQRNHRLLEQQQQLIQQKNVSLENMISDMDVLLQEKGKLLDEKEWLVREIHHRVKNNMQIVISLLNKQAGYLSNADAVAALRESQQRLQAMSLLHQKLYQEDALSVVSMAVYIQDLVRDIRESFDRHTRFELHIAPVVLEVSNALPLGLILNEAITNALKYAFPAGRDGRIRIVLEEAAHGELRLTVEDNGVGLPPDFDLETHSSMGLHLIKMMSEQLNGTFHIHSHGGTVLTIHFHNMKTTDGPTVLLAAN</sequence>
<dbReference type="PROSITE" id="PS50109">
    <property type="entry name" value="HIS_KIN"/>
    <property type="match status" value="1"/>
</dbReference>
<dbReference type="RefSeq" id="WP_108688531.1">
    <property type="nucleotide sequence ID" value="NZ_QCYK01000003.1"/>
</dbReference>
<gene>
    <name evidence="11" type="ORF">DCC81_20375</name>
</gene>
<dbReference type="Proteomes" id="UP000244450">
    <property type="component" value="Unassembled WGS sequence"/>
</dbReference>
<dbReference type="InterPro" id="IPR019734">
    <property type="entry name" value="TPR_rpt"/>
</dbReference>
<keyword evidence="4" id="KW-0808">Transferase</keyword>
<evidence type="ECO:0000256" key="4">
    <source>
        <dbReference type="ARBA" id="ARBA00022679"/>
    </source>
</evidence>
<accession>A0A2T7BCF9</accession>
<dbReference type="AlphaFoldDB" id="A0A2T7BCF9"/>
<evidence type="ECO:0000256" key="9">
    <source>
        <dbReference type="SAM" id="Phobius"/>
    </source>
</evidence>
<dbReference type="GO" id="GO:0005524">
    <property type="term" value="F:ATP binding"/>
    <property type="evidence" value="ECO:0007669"/>
    <property type="project" value="UniProtKB-KW"/>
</dbReference>
<protein>
    <recommendedName>
        <fullName evidence="2">histidine kinase</fullName>
        <ecNumber evidence="2">2.7.13.3</ecNumber>
    </recommendedName>
</protein>